<dbReference type="AlphaFoldDB" id="A0A852Z0N2"/>
<feature type="transmembrane region" description="Helical" evidence="1">
    <location>
        <begin position="20"/>
        <end position="40"/>
    </location>
</feature>
<organism evidence="2 3">
    <name type="scientific">Actinopolyspora biskrensis</name>
    <dbReference type="NCBI Taxonomy" id="1470178"/>
    <lineage>
        <taxon>Bacteria</taxon>
        <taxon>Bacillati</taxon>
        <taxon>Actinomycetota</taxon>
        <taxon>Actinomycetes</taxon>
        <taxon>Actinopolysporales</taxon>
        <taxon>Actinopolysporaceae</taxon>
        <taxon>Actinopolyspora</taxon>
    </lineage>
</organism>
<reference evidence="2 3" key="1">
    <citation type="submission" date="2020-07" db="EMBL/GenBank/DDBJ databases">
        <title>Genomic Encyclopedia of Type Strains, Phase III (KMG-III): the genomes of soil and plant-associated and newly described type strains.</title>
        <authorList>
            <person name="Whitman W."/>
        </authorList>
    </citation>
    <scope>NUCLEOTIDE SEQUENCE [LARGE SCALE GENOMIC DNA]</scope>
    <source>
        <strain evidence="2 3">CECT 8576</strain>
    </source>
</reference>
<keyword evidence="3" id="KW-1185">Reference proteome</keyword>
<sequence>MMGELVALWDGVASWLVMLPYPFQVTLVLAVLVPLCWLVARLVDRVTDEVAAKLTRVRDAEPPLRRRERYVRGRAGSGFGVRWRRVGPGRRSVHS</sequence>
<accession>A0A852Z0N2</accession>
<keyword evidence="1" id="KW-0812">Transmembrane</keyword>
<proteinExistence type="predicted"/>
<comment type="caution">
    <text evidence="2">The sequence shown here is derived from an EMBL/GenBank/DDBJ whole genome shotgun (WGS) entry which is preliminary data.</text>
</comment>
<keyword evidence="1" id="KW-1133">Transmembrane helix</keyword>
<evidence type="ECO:0000313" key="3">
    <source>
        <dbReference type="Proteomes" id="UP000548304"/>
    </source>
</evidence>
<keyword evidence="2" id="KW-0378">Hydrolase</keyword>
<dbReference type="GO" id="GO:0008233">
    <property type="term" value="F:peptidase activity"/>
    <property type="evidence" value="ECO:0007669"/>
    <property type="project" value="UniProtKB-KW"/>
</dbReference>
<dbReference type="Proteomes" id="UP000548304">
    <property type="component" value="Unassembled WGS sequence"/>
</dbReference>
<keyword evidence="1" id="KW-0472">Membrane</keyword>
<evidence type="ECO:0000313" key="2">
    <source>
        <dbReference type="EMBL" id="NYH79760.1"/>
    </source>
</evidence>
<keyword evidence="2" id="KW-0645">Protease</keyword>
<protein>
    <submittedName>
        <fullName evidence="2">Membrane protein implicated in regulation of membrane protease activity</fullName>
    </submittedName>
</protein>
<gene>
    <name evidence="2" type="ORF">FHR84_003098</name>
</gene>
<dbReference type="GO" id="GO:0006508">
    <property type="term" value="P:proteolysis"/>
    <property type="evidence" value="ECO:0007669"/>
    <property type="project" value="UniProtKB-KW"/>
</dbReference>
<evidence type="ECO:0000256" key="1">
    <source>
        <dbReference type="SAM" id="Phobius"/>
    </source>
</evidence>
<dbReference type="EMBL" id="JACBYW010000005">
    <property type="protein sequence ID" value="NYH79760.1"/>
    <property type="molecule type" value="Genomic_DNA"/>
</dbReference>
<name>A0A852Z0N2_9ACTN</name>